<dbReference type="GeneID" id="136078246"/>
<evidence type="ECO:0000313" key="2">
    <source>
        <dbReference type="RefSeq" id="XP_065649616.1"/>
    </source>
</evidence>
<sequence>MQHKLLRIRLPIYIVLGEDSCVDTQLKKICLPQSVVQCGCPKGATHSIIGLPKKRLCQSTDVPVPFIKLEPAKRHALMLSWFLKADNVQKALSGTLINKSAVEKRPNCISSSILDESALELLSSLQIYFSSDA</sequence>
<reference evidence="2" key="1">
    <citation type="submission" date="2025-08" db="UniProtKB">
        <authorList>
            <consortium name="RefSeq"/>
        </authorList>
    </citation>
    <scope>IDENTIFICATION</scope>
</reference>
<evidence type="ECO:0000313" key="1">
    <source>
        <dbReference type="Proteomes" id="UP001652625"/>
    </source>
</evidence>
<proteinExistence type="predicted"/>
<protein>
    <submittedName>
        <fullName evidence="2">Uncharacterized protein LOC136078246</fullName>
    </submittedName>
</protein>
<organism evidence="1 2">
    <name type="scientific">Hydra vulgaris</name>
    <name type="common">Hydra</name>
    <name type="synonym">Hydra attenuata</name>
    <dbReference type="NCBI Taxonomy" id="6087"/>
    <lineage>
        <taxon>Eukaryota</taxon>
        <taxon>Metazoa</taxon>
        <taxon>Cnidaria</taxon>
        <taxon>Hydrozoa</taxon>
        <taxon>Hydroidolina</taxon>
        <taxon>Anthoathecata</taxon>
        <taxon>Aplanulata</taxon>
        <taxon>Hydridae</taxon>
        <taxon>Hydra</taxon>
    </lineage>
</organism>
<dbReference type="RefSeq" id="XP_065649616.1">
    <property type="nucleotide sequence ID" value="XM_065793544.1"/>
</dbReference>
<keyword evidence="1" id="KW-1185">Reference proteome</keyword>
<accession>A0ABM4BKN1</accession>
<name>A0ABM4BKN1_HYDVU</name>
<dbReference type="Proteomes" id="UP001652625">
    <property type="component" value="Chromosome 03"/>
</dbReference>
<gene>
    <name evidence="2" type="primary">LOC136078246</name>
</gene>